<evidence type="ECO:0000313" key="6">
    <source>
        <dbReference type="Proteomes" id="UP000199226"/>
    </source>
</evidence>
<name>A0A1G9RFU8_9SPHI</name>
<dbReference type="GO" id="GO:0008732">
    <property type="term" value="F:L-allo-threonine aldolase activity"/>
    <property type="evidence" value="ECO:0007669"/>
    <property type="project" value="TreeGrafter"/>
</dbReference>
<dbReference type="InterPro" id="IPR015421">
    <property type="entry name" value="PyrdxlP-dep_Trfase_major"/>
</dbReference>
<dbReference type="RefSeq" id="WP_090702931.1">
    <property type="nucleotide sequence ID" value="NZ_FNHH01000008.1"/>
</dbReference>
<dbReference type="InterPro" id="IPR015424">
    <property type="entry name" value="PyrdxlP-dep_Trfase"/>
</dbReference>
<dbReference type="GO" id="GO:0006567">
    <property type="term" value="P:L-threonine catabolic process"/>
    <property type="evidence" value="ECO:0007669"/>
    <property type="project" value="TreeGrafter"/>
</dbReference>
<comment type="similarity">
    <text evidence="2">Belongs to the threonine aldolase family.</text>
</comment>
<evidence type="ECO:0000256" key="1">
    <source>
        <dbReference type="ARBA" id="ARBA00001933"/>
    </source>
</evidence>
<dbReference type="PANTHER" id="PTHR48097">
    <property type="entry name" value="L-THREONINE ALDOLASE-RELATED"/>
    <property type="match status" value="1"/>
</dbReference>
<protein>
    <submittedName>
        <fullName evidence="5">L-threonine aldolase</fullName>
    </submittedName>
</protein>
<dbReference type="EMBL" id="FNHH01000008">
    <property type="protein sequence ID" value="SDM22199.1"/>
    <property type="molecule type" value="Genomic_DNA"/>
</dbReference>
<keyword evidence="3" id="KW-0663">Pyridoxal phosphate</keyword>
<gene>
    <name evidence="5" type="ORF">SAMN05421813_1086</name>
</gene>
<dbReference type="PANTHER" id="PTHR48097:SF9">
    <property type="entry name" value="L-THREONINE ALDOLASE"/>
    <property type="match status" value="1"/>
</dbReference>
<dbReference type="SUPFAM" id="SSF53383">
    <property type="entry name" value="PLP-dependent transferases"/>
    <property type="match status" value="1"/>
</dbReference>
<dbReference type="OrthoDB" id="9774495at2"/>
<evidence type="ECO:0000256" key="2">
    <source>
        <dbReference type="ARBA" id="ARBA00006966"/>
    </source>
</evidence>
<dbReference type="AlphaFoldDB" id="A0A1G9RFU8"/>
<dbReference type="GO" id="GO:0006545">
    <property type="term" value="P:glycine biosynthetic process"/>
    <property type="evidence" value="ECO:0007669"/>
    <property type="project" value="TreeGrafter"/>
</dbReference>
<reference evidence="6" key="1">
    <citation type="submission" date="2016-10" db="EMBL/GenBank/DDBJ databases">
        <authorList>
            <person name="Varghese N."/>
            <person name="Submissions S."/>
        </authorList>
    </citation>
    <scope>NUCLEOTIDE SEQUENCE [LARGE SCALE GENOMIC DNA]</scope>
    <source>
        <strain evidence="6">DSM 24536</strain>
    </source>
</reference>
<comment type="cofactor">
    <cofactor evidence="1">
        <name>pyridoxal 5'-phosphate</name>
        <dbReference type="ChEBI" id="CHEBI:597326"/>
    </cofactor>
</comment>
<proteinExistence type="inferred from homology"/>
<feature type="domain" description="Aromatic amino acid beta-eliminating lyase/threonine aldolase" evidence="4">
    <location>
        <begin position="69"/>
        <end position="311"/>
    </location>
</feature>
<evidence type="ECO:0000259" key="4">
    <source>
        <dbReference type="Pfam" id="PF01212"/>
    </source>
</evidence>
<dbReference type="Gene3D" id="3.40.640.10">
    <property type="entry name" value="Type I PLP-dependent aspartate aminotransferase-like (Major domain)"/>
    <property type="match status" value="1"/>
</dbReference>
<accession>A0A1G9RFU8</accession>
<dbReference type="GO" id="GO:0005829">
    <property type="term" value="C:cytosol"/>
    <property type="evidence" value="ECO:0007669"/>
    <property type="project" value="TreeGrafter"/>
</dbReference>
<evidence type="ECO:0000256" key="3">
    <source>
        <dbReference type="ARBA" id="ARBA00022898"/>
    </source>
</evidence>
<dbReference type="Pfam" id="PF01212">
    <property type="entry name" value="Beta_elim_lyase"/>
    <property type="match status" value="1"/>
</dbReference>
<organism evidence="5 6">
    <name type="scientific">Daejeonella rubra</name>
    <dbReference type="NCBI Taxonomy" id="990371"/>
    <lineage>
        <taxon>Bacteria</taxon>
        <taxon>Pseudomonadati</taxon>
        <taxon>Bacteroidota</taxon>
        <taxon>Sphingobacteriia</taxon>
        <taxon>Sphingobacteriales</taxon>
        <taxon>Sphingobacteriaceae</taxon>
        <taxon>Daejeonella</taxon>
    </lineage>
</organism>
<keyword evidence="6" id="KW-1185">Reference proteome</keyword>
<dbReference type="Proteomes" id="UP000199226">
    <property type="component" value="Unassembled WGS sequence"/>
</dbReference>
<sequence>MHRRDFVKLGSVIAASASQLDVYGGEIPQKTATIAGKTVDFVNDGVPLSPKEYGELLMKLADEGKIKTDFYSNGGVVEELENRFAKLMGKESSVFMPTGTLANHMALRRLAGNNRRVILQEQSHIYQDTGDGCQTLSALNLIPLGLNTTEMTLAEIEEVVSKTAKGRVALKVGVICIESPVRRQQDQMFAFENMKAITNYAKANDIKTHLDGARLFVQSAHTGIDPATYGTMFDTSFTSICKCFNAASGAVLAGSKEFTHDLFHERRMFGAGIPAVWPFAAVALHYVDSWIEEYKNAWQKAEYLFTEIQKDERCKIVKYNNGSHIVHLDLKNIDKKRFSDALAKRNIRLSAPDATGFNLKVNISMNRMTAQEITGSFKEAMKEVG</sequence>
<evidence type="ECO:0000313" key="5">
    <source>
        <dbReference type="EMBL" id="SDM22199.1"/>
    </source>
</evidence>
<dbReference type="InterPro" id="IPR001597">
    <property type="entry name" value="ArAA_b-elim_lyase/Thr_aldolase"/>
</dbReference>
<dbReference type="STRING" id="990371.SAMN05421813_1086"/>